<sequence>MGANVKNVVTLVAQKAHHRERWSNTVWQLNVVSVKVKFRWKNVWNDLQRMKTTCTRNRNRLIPVYAMSARRNYPELKMRTFKNEGNPKSAVNVKIVPQA</sequence>
<accession>A0A8D8QSZ7</accession>
<dbReference type="AlphaFoldDB" id="A0A8D8QSZ7"/>
<organism evidence="1">
    <name type="scientific">Cacopsylla melanoneura</name>
    <dbReference type="NCBI Taxonomy" id="428564"/>
    <lineage>
        <taxon>Eukaryota</taxon>
        <taxon>Metazoa</taxon>
        <taxon>Ecdysozoa</taxon>
        <taxon>Arthropoda</taxon>
        <taxon>Hexapoda</taxon>
        <taxon>Insecta</taxon>
        <taxon>Pterygota</taxon>
        <taxon>Neoptera</taxon>
        <taxon>Paraneoptera</taxon>
        <taxon>Hemiptera</taxon>
        <taxon>Sternorrhyncha</taxon>
        <taxon>Psylloidea</taxon>
        <taxon>Psyllidae</taxon>
        <taxon>Psyllinae</taxon>
        <taxon>Cacopsylla</taxon>
    </lineage>
</organism>
<name>A0A8D8QSZ7_9HEMI</name>
<dbReference type="EMBL" id="HBUF01095636">
    <property type="protein sequence ID" value="CAG6636764.1"/>
    <property type="molecule type" value="Transcribed_RNA"/>
</dbReference>
<protein>
    <submittedName>
        <fullName evidence="1">Uncharacterized protein</fullName>
    </submittedName>
</protein>
<reference evidence="1" key="1">
    <citation type="submission" date="2021-05" db="EMBL/GenBank/DDBJ databases">
        <authorList>
            <person name="Alioto T."/>
            <person name="Alioto T."/>
            <person name="Gomez Garrido J."/>
        </authorList>
    </citation>
    <scope>NUCLEOTIDE SEQUENCE</scope>
</reference>
<proteinExistence type="predicted"/>
<evidence type="ECO:0000313" key="1">
    <source>
        <dbReference type="EMBL" id="CAG6636764.1"/>
    </source>
</evidence>